<name>A0A0C3GHX6_PILCF</name>
<keyword evidence="2" id="KW-1185">Reference proteome</keyword>
<gene>
    <name evidence="1" type="ORF">PILCRDRAFT_811956</name>
</gene>
<accession>A0A0C3GHX6</accession>
<dbReference type="EMBL" id="KN832973">
    <property type="protein sequence ID" value="KIM90241.1"/>
    <property type="molecule type" value="Genomic_DNA"/>
</dbReference>
<protein>
    <submittedName>
        <fullName evidence="1">Uncharacterized protein</fullName>
    </submittedName>
</protein>
<dbReference type="HOGENOM" id="CLU_2979879_0_0_1"/>
<proteinExistence type="predicted"/>
<dbReference type="InParanoid" id="A0A0C3GHX6"/>
<evidence type="ECO:0000313" key="1">
    <source>
        <dbReference type="EMBL" id="KIM90241.1"/>
    </source>
</evidence>
<reference evidence="2" key="2">
    <citation type="submission" date="2015-01" db="EMBL/GenBank/DDBJ databases">
        <title>Evolutionary Origins and Diversification of the Mycorrhizal Mutualists.</title>
        <authorList>
            <consortium name="DOE Joint Genome Institute"/>
            <consortium name="Mycorrhizal Genomics Consortium"/>
            <person name="Kohler A."/>
            <person name="Kuo A."/>
            <person name="Nagy L.G."/>
            <person name="Floudas D."/>
            <person name="Copeland A."/>
            <person name="Barry K.W."/>
            <person name="Cichocki N."/>
            <person name="Veneault-Fourrey C."/>
            <person name="LaButti K."/>
            <person name="Lindquist E.A."/>
            <person name="Lipzen A."/>
            <person name="Lundell T."/>
            <person name="Morin E."/>
            <person name="Murat C."/>
            <person name="Riley R."/>
            <person name="Ohm R."/>
            <person name="Sun H."/>
            <person name="Tunlid A."/>
            <person name="Henrissat B."/>
            <person name="Grigoriev I.V."/>
            <person name="Hibbett D.S."/>
            <person name="Martin F."/>
        </authorList>
    </citation>
    <scope>NUCLEOTIDE SEQUENCE [LARGE SCALE GENOMIC DNA]</scope>
    <source>
        <strain evidence="2">F 1598</strain>
    </source>
</reference>
<sequence length="58" mass="6649">MAATNRIEVENMSVLHRKMDEGPCRVCSKVENGLIICHSRRHRLYSEYVAAIKDSSSR</sequence>
<organism evidence="1 2">
    <name type="scientific">Piloderma croceum (strain F 1598)</name>
    <dbReference type="NCBI Taxonomy" id="765440"/>
    <lineage>
        <taxon>Eukaryota</taxon>
        <taxon>Fungi</taxon>
        <taxon>Dikarya</taxon>
        <taxon>Basidiomycota</taxon>
        <taxon>Agaricomycotina</taxon>
        <taxon>Agaricomycetes</taxon>
        <taxon>Agaricomycetidae</taxon>
        <taxon>Atheliales</taxon>
        <taxon>Atheliaceae</taxon>
        <taxon>Piloderma</taxon>
    </lineage>
</organism>
<dbReference type="AlphaFoldDB" id="A0A0C3GHX6"/>
<evidence type="ECO:0000313" key="2">
    <source>
        <dbReference type="Proteomes" id="UP000054166"/>
    </source>
</evidence>
<reference evidence="1 2" key="1">
    <citation type="submission" date="2014-04" db="EMBL/GenBank/DDBJ databases">
        <authorList>
            <consortium name="DOE Joint Genome Institute"/>
            <person name="Kuo A."/>
            <person name="Tarkka M."/>
            <person name="Buscot F."/>
            <person name="Kohler A."/>
            <person name="Nagy L.G."/>
            <person name="Floudas D."/>
            <person name="Copeland A."/>
            <person name="Barry K.W."/>
            <person name="Cichocki N."/>
            <person name="Veneault-Fourrey C."/>
            <person name="LaButti K."/>
            <person name="Lindquist E.A."/>
            <person name="Lipzen A."/>
            <person name="Lundell T."/>
            <person name="Morin E."/>
            <person name="Murat C."/>
            <person name="Sun H."/>
            <person name="Tunlid A."/>
            <person name="Henrissat B."/>
            <person name="Grigoriev I.V."/>
            <person name="Hibbett D.S."/>
            <person name="Martin F."/>
            <person name="Nordberg H.P."/>
            <person name="Cantor M.N."/>
            <person name="Hua S.X."/>
        </authorList>
    </citation>
    <scope>NUCLEOTIDE SEQUENCE [LARGE SCALE GENOMIC DNA]</scope>
    <source>
        <strain evidence="1 2">F 1598</strain>
    </source>
</reference>
<dbReference type="Proteomes" id="UP000054166">
    <property type="component" value="Unassembled WGS sequence"/>
</dbReference>